<organism evidence="6 7">
    <name type="scientific">Petrolisthes cinctipes</name>
    <name type="common">Flat porcelain crab</name>
    <dbReference type="NCBI Taxonomy" id="88211"/>
    <lineage>
        <taxon>Eukaryota</taxon>
        <taxon>Metazoa</taxon>
        <taxon>Ecdysozoa</taxon>
        <taxon>Arthropoda</taxon>
        <taxon>Crustacea</taxon>
        <taxon>Multicrustacea</taxon>
        <taxon>Malacostraca</taxon>
        <taxon>Eumalacostraca</taxon>
        <taxon>Eucarida</taxon>
        <taxon>Decapoda</taxon>
        <taxon>Pleocyemata</taxon>
        <taxon>Anomura</taxon>
        <taxon>Galatheoidea</taxon>
        <taxon>Porcellanidae</taxon>
        <taxon>Petrolisthes</taxon>
    </lineage>
</organism>
<protein>
    <recommendedName>
        <fullName evidence="2">Regulatory protein zeste</fullName>
    </recommendedName>
</protein>
<comment type="subunit">
    <text evidence="1">Self-associates forming complexes of several hundred monomers.</text>
</comment>
<dbReference type="InterPro" id="IPR028002">
    <property type="entry name" value="Myb_DNA-bind_5"/>
</dbReference>
<feature type="region of interest" description="Disordered" evidence="4">
    <location>
        <begin position="343"/>
        <end position="380"/>
    </location>
</feature>
<evidence type="ECO:0000313" key="7">
    <source>
        <dbReference type="Proteomes" id="UP001286313"/>
    </source>
</evidence>
<dbReference type="Pfam" id="PF13873">
    <property type="entry name" value="Myb_DNA-bind_5"/>
    <property type="match status" value="1"/>
</dbReference>
<sequence>MIVIFFSHLGTKSLKKNLKRKVGPSTSKCSVEVDPSVVTKKRKLSQRISFHQLPESAKEVMDSGPFEFTEVTKHCSDYNMLEEERMRVKVEQCNDKEKLEDGRMKVKIEDCSDDKFEEERMKVKVEDCSDYDMLEEERMKVKIEDCTDEDVIVKVEHNIDEDDESKRMAARQEKGQPVTYEQKLYLAQLIKQNPKIMDKSTDYLQLGQKAAAWNNVAKEYNAAFPVSQSKSTQQLKRAWEYIQSRVKKTNSSYIRKCHETVGGPCPTPPKLDELTLLAESVMQNDLQPALEQLDSVDVESCLEGINCTVGTDGTLQFEASDGELEELGLARIEEKLPSLVDEAMHGQSSKSCTTNSTTTATSRGSSFTTPSRGSSPATVSGCVSVKNKIQRKRKISDAKSEAITKLRLEQTAHRERISSVLETELRKVSNKACEFMDGILECCRMITTAVVKKIEECPPEAVLKNIKDFQ</sequence>
<evidence type="ECO:0000256" key="2">
    <source>
        <dbReference type="ARBA" id="ARBA00016807"/>
    </source>
</evidence>
<proteinExistence type="predicted"/>
<evidence type="ECO:0000256" key="4">
    <source>
        <dbReference type="SAM" id="MobiDB-lite"/>
    </source>
</evidence>
<gene>
    <name evidence="6" type="ORF">Pcinc_016613</name>
</gene>
<accession>A0AAE1FQU3</accession>
<evidence type="ECO:0000256" key="3">
    <source>
        <dbReference type="ARBA" id="ARBA00025466"/>
    </source>
</evidence>
<evidence type="ECO:0000256" key="1">
    <source>
        <dbReference type="ARBA" id="ARBA00011764"/>
    </source>
</evidence>
<comment type="function">
    <text evidence="3">Involved in transvection phenomena (= synapsis-dependent gene expression), where the synaptic pairing of chromosomes carrying genes with which zeste interacts influences the expression of these genes. Zeste binds to DNA and stimulates transcription from a nearby promoter.</text>
</comment>
<name>A0AAE1FQU3_PETCI</name>
<evidence type="ECO:0000259" key="5">
    <source>
        <dbReference type="Pfam" id="PF13873"/>
    </source>
</evidence>
<feature type="compositionally biased region" description="Low complexity" evidence="4">
    <location>
        <begin position="348"/>
        <end position="369"/>
    </location>
</feature>
<reference evidence="6" key="1">
    <citation type="submission" date="2023-10" db="EMBL/GenBank/DDBJ databases">
        <title>Genome assemblies of two species of porcelain crab, Petrolisthes cinctipes and Petrolisthes manimaculis (Anomura: Porcellanidae).</title>
        <authorList>
            <person name="Angst P."/>
        </authorList>
    </citation>
    <scope>NUCLEOTIDE SEQUENCE</scope>
    <source>
        <strain evidence="6">PB745_01</strain>
        <tissue evidence="6">Gill</tissue>
    </source>
</reference>
<feature type="domain" description="Myb/SANT-like DNA-binding" evidence="5">
    <location>
        <begin position="178"/>
        <end position="248"/>
    </location>
</feature>
<keyword evidence="7" id="KW-1185">Reference proteome</keyword>
<comment type="caution">
    <text evidence="6">The sequence shown here is derived from an EMBL/GenBank/DDBJ whole genome shotgun (WGS) entry which is preliminary data.</text>
</comment>
<dbReference type="Proteomes" id="UP001286313">
    <property type="component" value="Unassembled WGS sequence"/>
</dbReference>
<dbReference type="EMBL" id="JAWQEG010001523">
    <property type="protein sequence ID" value="KAK3878803.1"/>
    <property type="molecule type" value="Genomic_DNA"/>
</dbReference>
<dbReference type="AlphaFoldDB" id="A0AAE1FQU3"/>
<evidence type="ECO:0000313" key="6">
    <source>
        <dbReference type="EMBL" id="KAK3878803.1"/>
    </source>
</evidence>